<dbReference type="AlphaFoldDB" id="A0A6G1G658"/>
<dbReference type="GeneID" id="54423086"/>
<proteinExistence type="inferred from homology"/>
<keyword evidence="4 6" id="KW-1133">Transmembrane helix</keyword>
<dbReference type="CDD" id="cd11482">
    <property type="entry name" value="SLC-NCS1sbd_NRT1-like"/>
    <property type="match status" value="1"/>
</dbReference>
<dbReference type="OrthoDB" id="2018619at2759"/>
<evidence type="ECO:0000256" key="4">
    <source>
        <dbReference type="ARBA" id="ARBA00022989"/>
    </source>
</evidence>
<gene>
    <name evidence="7 9" type="ORF">P152DRAFT_507096</name>
</gene>
<evidence type="ECO:0000256" key="6">
    <source>
        <dbReference type="SAM" id="Phobius"/>
    </source>
</evidence>
<evidence type="ECO:0000256" key="2">
    <source>
        <dbReference type="ARBA" id="ARBA00008974"/>
    </source>
</evidence>
<evidence type="ECO:0000313" key="8">
    <source>
        <dbReference type="Proteomes" id="UP000504638"/>
    </source>
</evidence>
<feature type="transmembrane region" description="Helical" evidence="6">
    <location>
        <begin position="214"/>
        <end position="233"/>
    </location>
</feature>
<keyword evidence="3 6" id="KW-0812">Transmembrane</keyword>
<dbReference type="InterPro" id="IPR045225">
    <property type="entry name" value="Uracil/uridine/allantoin_perm"/>
</dbReference>
<dbReference type="Gene3D" id="1.10.4160.10">
    <property type="entry name" value="Hydantoin permease"/>
    <property type="match status" value="1"/>
</dbReference>
<feature type="transmembrane region" description="Helical" evidence="6">
    <location>
        <begin position="401"/>
        <end position="426"/>
    </location>
</feature>
<dbReference type="InterPro" id="IPR001248">
    <property type="entry name" value="Pur-cyt_permease"/>
</dbReference>
<sequence length="545" mass="60736">MGKMIGVDRVKEEVRRKRTAEGWILPKQESSWAPPGTWSNLDMDITPVERRTWTNWTMFGYWFSDIISIQSWQTGSTILPLGLTWREAVFAVIFGSFCMAVPMSLNGYAGARTHAPFPILARSSFGYHLAKFPVIVRLITALFWHSITNMLAVGPMIQVIRSIWPSFRTLPNIIPESVGITSQQMVAYFLVWAVQFPIVLIPPHKMRWLFTVKVAMSLATIVGMTIWICTQAGGSGDIWKQQATVSGSTKSWLTMWSLTSCAASWSTVGVNIPDFTRYLHNPRSAFSQAAYFPIICSWVAIIGVVVASASFMIYNEYIWDPIAIIDLWEGPAGRAGAFFAGLSWLIAQICVNMSATVISGANDLSNLFPKWINIRRGSIIITIIGGWAMVPWKILHSASSLLSFMNSLGIFLAPTMGIQIADFYVVKRQHLDIPALYQPQGRYRYDYGINWRALVALMCSIVPALPGLAKNVNPDVKIGGAEYLNNFSWYYGIVVAFVVYSGLSLIWPAREALVPRMIESIDDFVEGQQDLGKGSVVIVTDGKRA</sequence>
<dbReference type="PANTHER" id="PTHR30618:SF0">
    <property type="entry name" value="PURINE-URACIL PERMEASE NCS1"/>
    <property type="match status" value="1"/>
</dbReference>
<keyword evidence="5 6" id="KW-0472">Membrane</keyword>
<dbReference type="RefSeq" id="XP_033535188.1">
    <property type="nucleotide sequence ID" value="XM_033682516.1"/>
</dbReference>
<evidence type="ECO:0000256" key="1">
    <source>
        <dbReference type="ARBA" id="ARBA00004141"/>
    </source>
</evidence>
<accession>A0A6G1G658</accession>
<feature type="transmembrane region" description="Helical" evidence="6">
    <location>
        <begin position="489"/>
        <end position="507"/>
    </location>
</feature>
<dbReference type="Proteomes" id="UP000504638">
    <property type="component" value="Unplaced"/>
</dbReference>
<comment type="subcellular location">
    <subcellularLocation>
        <location evidence="1">Membrane</location>
        <topology evidence="1">Multi-pass membrane protein</topology>
    </subcellularLocation>
</comment>
<reference evidence="9" key="3">
    <citation type="submission" date="2025-04" db="UniProtKB">
        <authorList>
            <consortium name="RefSeq"/>
        </authorList>
    </citation>
    <scope>IDENTIFICATION</scope>
    <source>
        <strain evidence="9">CBS 781.70</strain>
    </source>
</reference>
<evidence type="ECO:0000313" key="9">
    <source>
        <dbReference type="RefSeq" id="XP_033535188.1"/>
    </source>
</evidence>
<name>A0A6G1G658_9PEZI</name>
<evidence type="ECO:0000256" key="5">
    <source>
        <dbReference type="ARBA" id="ARBA00023136"/>
    </source>
</evidence>
<comment type="similarity">
    <text evidence="2">Belongs to the purine-cytosine permease (2.A.39) family.</text>
</comment>
<evidence type="ECO:0000256" key="3">
    <source>
        <dbReference type="ARBA" id="ARBA00022692"/>
    </source>
</evidence>
<dbReference type="PANTHER" id="PTHR30618">
    <property type="entry name" value="NCS1 FAMILY PURINE/PYRIMIDINE TRANSPORTER"/>
    <property type="match status" value="1"/>
</dbReference>
<reference evidence="7 9" key="1">
    <citation type="submission" date="2020-01" db="EMBL/GenBank/DDBJ databases">
        <authorList>
            <consortium name="DOE Joint Genome Institute"/>
            <person name="Haridas S."/>
            <person name="Albert R."/>
            <person name="Binder M."/>
            <person name="Bloem J."/>
            <person name="Labutti K."/>
            <person name="Salamov A."/>
            <person name="Andreopoulos B."/>
            <person name="Baker S.E."/>
            <person name="Barry K."/>
            <person name="Bills G."/>
            <person name="Bluhm B.H."/>
            <person name="Cannon C."/>
            <person name="Castanera R."/>
            <person name="Culley D.E."/>
            <person name="Daum C."/>
            <person name="Ezra D."/>
            <person name="Gonzalez J.B."/>
            <person name="Henrissat B."/>
            <person name="Kuo A."/>
            <person name="Liang C."/>
            <person name="Lipzen A."/>
            <person name="Lutzoni F."/>
            <person name="Magnuson J."/>
            <person name="Mondo S."/>
            <person name="Nolan M."/>
            <person name="Ohm R."/>
            <person name="Pangilinan J."/>
            <person name="Park H.-J."/>
            <person name="Ramirez L."/>
            <person name="Alfaro M."/>
            <person name="Sun H."/>
            <person name="Tritt A."/>
            <person name="Yoshinaga Y."/>
            <person name="Zwiers L.-H."/>
            <person name="Turgeon B.G."/>
            <person name="Goodwin S.B."/>
            <person name="Spatafora J.W."/>
            <person name="Crous P.W."/>
            <person name="Grigoriev I.V."/>
        </authorList>
    </citation>
    <scope>NUCLEOTIDE SEQUENCE</scope>
    <source>
        <strain evidence="7 9">CBS 781.70</strain>
    </source>
</reference>
<evidence type="ECO:0000313" key="7">
    <source>
        <dbReference type="EMBL" id="KAF1813557.1"/>
    </source>
</evidence>
<feature type="transmembrane region" description="Helical" evidence="6">
    <location>
        <begin position="253"/>
        <end position="270"/>
    </location>
</feature>
<keyword evidence="8" id="KW-1185">Reference proteome</keyword>
<dbReference type="GO" id="GO:0015205">
    <property type="term" value="F:nucleobase transmembrane transporter activity"/>
    <property type="evidence" value="ECO:0007669"/>
    <property type="project" value="TreeGrafter"/>
</dbReference>
<protein>
    <submittedName>
        <fullName evidence="7 9">Uracil permease</fullName>
    </submittedName>
</protein>
<feature type="transmembrane region" description="Helical" evidence="6">
    <location>
        <begin position="335"/>
        <end position="358"/>
    </location>
</feature>
<feature type="transmembrane region" description="Helical" evidence="6">
    <location>
        <begin position="447"/>
        <end position="469"/>
    </location>
</feature>
<feature type="transmembrane region" description="Helical" evidence="6">
    <location>
        <begin position="88"/>
        <end position="108"/>
    </location>
</feature>
<reference evidence="9" key="2">
    <citation type="submission" date="2020-04" db="EMBL/GenBank/DDBJ databases">
        <authorList>
            <consortium name="NCBI Genome Project"/>
        </authorList>
    </citation>
    <scope>NUCLEOTIDE SEQUENCE</scope>
    <source>
        <strain evidence="9">CBS 781.70</strain>
    </source>
</reference>
<feature type="transmembrane region" description="Helical" evidence="6">
    <location>
        <begin position="185"/>
        <end position="202"/>
    </location>
</feature>
<organism evidence="7">
    <name type="scientific">Eremomyces bilateralis CBS 781.70</name>
    <dbReference type="NCBI Taxonomy" id="1392243"/>
    <lineage>
        <taxon>Eukaryota</taxon>
        <taxon>Fungi</taxon>
        <taxon>Dikarya</taxon>
        <taxon>Ascomycota</taxon>
        <taxon>Pezizomycotina</taxon>
        <taxon>Dothideomycetes</taxon>
        <taxon>Dothideomycetes incertae sedis</taxon>
        <taxon>Eremomycetales</taxon>
        <taxon>Eremomycetaceae</taxon>
        <taxon>Eremomyces</taxon>
    </lineage>
</organism>
<feature type="transmembrane region" description="Helical" evidence="6">
    <location>
        <begin position="379"/>
        <end position="395"/>
    </location>
</feature>
<dbReference type="EMBL" id="ML975155">
    <property type="protein sequence ID" value="KAF1813557.1"/>
    <property type="molecule type" value="Genomic_DNA"/>
</dbReference>
<feature type="transmembrane region" description="Helical" evidence="6">
    <location>
        <begin position="291"/>
        <end position="315"/>
    </location>
</feature>
<dbReference type="GO" id="GO:0005886">
    <property type="term" value="C:plasma membrane"/>
    <property type="evidence" value="ECO:0007669"/>
    <property type="project" value="TreeGrafter"/>
</dbReference>
<dbReference type="Pfam" id="PF02133">
    <property type="entry name" value="Transp_cyt_pur"/>
    <property type="match status" value="1"/>
</dbReference>